<evidence type="ECO:0000313" key="3">
    <source>
        <dbReference type="Proteomes" id="UP001199659"/>
    </source>
</evidence>
<dbReference type="EMBL" id="CP087880">
    <property type="protein sequence ID" value="UGS42833.1"/>
    <property type="molecule type" value="Genomic_DNA"/>
</dbReference>
<keyword evidence="3" id="KW-1185">Reference proteome</keyword>
<feature type="compositionally biased region" description="Polar residues" evidence="1">
    <location>
        <begin position="39"/>
        <end position="52"/>
    </location>
</feature>
<proteinExistence type="predicted"/>
<name>A0ABY3SAJ7_9ENTR</name>
<evidence type="ECO:0000256" key="1">
    <source>
        <dbReference type="SAM" id="MobiDB-lite"/>
    </source>
</evidence>
<evidence type="ECO:0000313" key="2">
    <source>
        <dbReference type="EMBL" id="UGS42833.1"/>
    </source>
</evidence>
<evidence type="ECO:0008006" key="4">
    <source>
        <dbReference type="Google" id="ProtNLM"/>
    </source>
</evidence>
<feature type="region of interest" description="Disordered" evidence="1">
    <location>
        <begin position="29"/>
        <end position="70"/>
    </location>
</feature>
<gene>
    <name evidence="2" type="ORF">G163CM_35960</name>
</gene>
<reference evidence="2 3" key="1">
    <citation type="journal article" date="2022" name="Int. J. Syst. Evol. Microbiol.">
        <title>Pseudocitrobacter corydidari sp. nov., isolated from the Asian emerald cockroach Corydidarum magnifica.</title>
        <authorList>
            <person name="Guzman J."/>
            <person name="Poehlein A."/>
            <person name="Glaeser S.P."/>
            <person name="Schwengers O."/>
            <person name="Blom J."/>
            <person name="Hollensteiner J."/>
            <person name="Kampfer P."/>
            <person name="Vilcinskas A."/>
        </authorList>
    </citation>
    <scope>NUCLEOTIDE SEQUENCE [LARGE SCALE GENOMIC DNA]</scope>
    <source>
        <strain evidence="2">G163CM</strain>
    </source>
</reference>
<accession>A0ABY3SAJ7</accession>
<organism evidence="2 3">
    <name type="scientific">Pseudocitrobacter corydidari</name>
    <dbReference type="NCBI Taxonomy" id="2891570"/>
    <lineage>
        <taxon>Bacteria</taxon>
        <taxon>Pseudomonadati</taxon>
        <taxon>Pseudomonadota</taxon>
        <taxon>Gammaproteobacteria</taxon>
        <taxon>Enterobacterales</taxon>
        <taxon>Enterobacteriaceae</taxon>
        <taxon>Pseudocitrobacter</taxon>
    </lineage>
</organism>
<protein>
    <recommendedName>
        <fullName evidence="4">Transposase</fullName>
    </recommendedName>
</protein>
<dbReference type="Proteomes" id="UP001199659">
    <property type="component" value="Chromosome"/>
</dbReference>
<sequence>MAFLRWCEKQRRMAAAPYPAYKRITSPTEWHEPVGPVSASATGQHSAHNSQHPHPPHNKIRYSLDVIDIQ</sequence>